<dbReference type="CDD" id="cd20401">
    <property type="entry name" value="Tudor_AtPTM-like"/>
    <property type="match status" value="1"/>
</dbReference>
<gene>
    <name evidence="3" type="ORF">CSSPTR1EN2_LOCUS933</name>
</gene>
<organism evidence="3 4">
    <name type="scientific">Sphagnum troendelagicum</name>
    <dbReference type="NCBI Taxonomy" id="128251"/>
    <lineage>
        <taxon>Eukaryota</taxon>
        <taxon>Viridiplantae</taxon>
        <taxon>Streptophyta</taxon>
        <taxon>Embryophyta</taxon>
        <taxon>Bryophyta</taxon>
        <taxon>Sphagnophytina</taxon>
        <taxon>Sphagnopsida</taxon>
        <taxon>Sphagnales</taxon>
        <taxon>Sphagnaceae</taxon>
        <taxon>Sphagnum</taxon>
    </lineage>
</organism>
<dbReference type="SUPFAM" id="SSF63748">
    <property type="entry name" value="Tudor/PWWP/MBT"/>
    <property type="match status" value="1"/>
</dbReference>
<dbReference type="Proteomes" id="UP001497512">
    <property type="component" value="Chromosome 1"/>
</dbReference>
<evidence type="ECO:0000259" key="2">
    <source>
        <dbReference type="SMART" id="SM00333"/>
    </source>
</evidence>
<feature type="region of interest" description="Disordered" evidence="1">
    <location>
        <begin position="147"/>
        <end position="323"/>
    </location>
</feature>
<dbReference type="Gene3D" id="2.130.10.30">
    <property type="entry name" value="Regulator of chromosome condensation 1/beta-lactamase-inhibitor protein II"/>
    <property type="match status" value="1"/>
</dbReference>
<feature type="compositionally biased region" description="Polar residues" evidence="1">
    <location>
        <begin position="243"/>
        <end position="256"/>
    </location>
</feature>
<name>A0ABP0TAJ2_9BRYO</name>
<evidence type="ECO:0000313" key="4">
    <source>
        <dbReference type="Proteomes" id="UP001497512"/>
    </source>
</evidence>
<reference evidence="3 4" key="1">
    <citation type="submission" date="2024-02" db="EMBL/GenBank/DDBJ databases">
        <authorList>
            <consortium name="ELIXIR-Norway"/>
            <consortium name="Elixir Norway"/>
        </authorList>
    </citation>
    <scope>NUCLEOTIDE SEQUENCE [LARGE SCALE GENOMIC DNA]</scope>
</reference>
<sequence length="932" mass="100277">MEKNSLASQAQADNKGRLEEDLDMAHQHVFSSTTASTVVTTTTRQVEETMQHIQTATTTVNINHSGNHGNGVNAPAATKGVATEVSHGDGAALKGRAVVKKFSRKSYIGEIAGYDSQTKWYKVVYEDGDEEELEWKELEPILMPSDVSIPANSKKKPLTISDTGGQEGSEIKRTEGRKSARGADKSAVKSKPVDKTTTPTKLEKTRGKEDGAQKPGTKKKEPGKKGQPTGKEDALAEAEVSATHLTQKKAVSQGTPNDKKMVSNKVGRPKKDESKAPVTSEAGKKRKSEVKSGTDISSENKPVTRRRSLSLEQDDSNISGTLGAKAVVEPSSGASMIGAKTKKKFSGKYFKGEIIGFDPKAKFYKVQYEDGDEEELEWKEVQPTLVVSEDQAIPSKTRGQAAKVKGLESPQKRQKLDYSKQAAAKSQSPTESHRKGTQSTRRSHASMSESKGTDGDEDKYSDQDYDGDGINSHSRDEGSTAVASNGPGPAAAILATVRYASTDAAESLEYFGLGEVAQSNRSRCLELVATKLLPTSSPIAHLAVSQHHIAALTIAGHVLVWRNQHGNIHSRCGEWEHISDLENKGVVLIDIAGPDLDRKAGGYEPLQEDQVPDPFYLAAVCHNGEDFVLQGSQPQEYVRTRRLKDVPRPKGLRSALSQTNPASLKTLGRVIQASVGTVEAPDESPFIGYITDANQVYIRSATKNFMDEINLVTGYTGKPIKIQCGGVYHAIIMTDDNRAWTWGRCYFPAATVETPNFSHGNQSPYAVCSPALGTLVGRKVVDVGCYSDNFIALTSDGDVHQWTHNIPNPAAGVYNLPSTPVNGQGPTVADKDKLKSISIGVGVCAGVTELGKVHTWRTFMRGGFVGMQGSQKEPLTPLGRDEGAKDTTVASLGAKFAIKVICVAGSLIVVVQKKFKPKGRPKGKVSDGADVL</sequence>
<dbReference type="SUPFAM" id="SSF50985">
    <property type="entry name" value="RCC1/BLIP-II"/>
    <property type="match status" value="1"/>
</dbReference>
<dbReference type="Pfam" id="PF21743">
    <property type="entry name" value="PTM_DIR17_Tudor"/>
    <property type="match status" value="2"/>
</dbReference>
<evidence type="ECO:0000256" key="1">
    <source>
        <dbReference type="SAM" id="MobiDB-lite"/>
    </source>
</evidence>
<feature type="compositionally biased region" description="Basic and acidic residues" evidence="1">
    <location>
        <begin position="169"/>
        <end position="194"/>
    </location>
</feature>
<feature type="compositionally biased region" description="Basic and acidic residues" evidence="1">
    <location>
        <begin position="201"/>
        <end position="234"/>
    </location>
</feature>
<feature type="region of interest" description="Disordered" evidence="1">
    <location>
        <begin position="384"/>
        <end position="487"/>
    </location>
</feature>
<dbReference type="SMART" id="SM00333">
    <property type="entry name" value="TUDOR"/>
    <property type="match status" value="2"/>
</dbReference>
<dbReference type="InterPro" id="IPR047365">
    <property type="entry name" value="Tudor_AtPTM-like"/>
</dbReference>
<evidence type="ECO:0000313" key="3">
    <source>
        <dbReference type="EMBL" id="CAK9190524.1"/>
    </source>
</evidence>
<accession>A0ABP0TAJ2</accession>
<proteinExistence type="predicted"/>
<dbReference type="InterPro" id="IPR009091">
    <property type="entry name" value="RCC1/BLIP-II"/>
</dbReference>
<protein>
    <recommendedName>
        <fullName evidence="2">Tudor domain-containing protein</fullName>
    </recommendedName>
</protein>
<dbReference type="PANTHER" id="PTHR37384">
    <property type="entry name" value="OS01G0835600 PROTEIN"/>
    <property type="match status" value="1"/>
</dbReference>
<dbReference type="EMBL" id="OZ019893">
    <property type="protein sequence ID" value="CAK9190524.1"/>
    <property type="molecule type" value="Genomic_DNA"/>
</dbReference>
<dbReference type="PANTHER" id="PTHR37384:SF1">
    <property type="entry name" value="OS01G0835600 PROTEIN"/>
    <property type="match status" value="1"/>
</dbReference>
<dbReference type="InterPro" id="IPR002999">
    <property type="entry name" value="Tudor"/>
</dbReference>
<feature type="compositionally biased region" description="Polar residues" evidence="1">
    <location>
        <begin position="437"/>
        <end position="450"/>
    </location>
</feature>
<feature type="compositionally biased region" description="Basic and acidic residues" evidence="1">
    <location>
        <begin position="451"/>
        <end position="462"/>
    </location>
</feature>
<dbReference type="Gene3D" id="2.30.30.140">
    <property type="match status" value="2"/>
</dbReference>
<feature type="domain" description="Tudor" evidence="2">
    <location>
        <begin position="328"/>
        <end position="389"/>
    </location>
</feature>
<feature type="domain" description="Tudor" evidence="2">
    <location>
        <begin position="90"/>
        <end position="146"/>
    </location>
</feature>
<keyword evidence="4" id="KW-1185">Reference proteome</keyword>